<feature type="coiled-coil region" evidence="1">
    <location>
        <begin position="526"/>
        <end position="632"/>
    </location>
</feature>
<feature type="region of interest" description="Disordered" evidence="2">
    <location>
        <begin position="108"/>
        <end position="134"/>
    </location>
</feature>
<gene>
    <name evidence="3" type="ORF">CGI_10013183</name>
</gene>
<feature type="compositionally biased region" description="Polar residues" evidence="2">
    <location>
        <begin position="1174"/>
        <end position="1183"/>
    </location>
</feature>
<feature type="region of interest" description="Disordered" evidence="2">
    <location>
        <begin position="1374"/>
        <end position="1399"/>
    </location>
</feature>
<feature type="compositionally biased region" description="Polar residues" evidence="2">
    <location>
        <begin position="42"/>
        <end position="56"/>
    </location>
</feature>
<dbReference type="PANTHER" id="PTHR47615:SF1">
    <property type="entry name" value="COILED-COIL DOMAIN-CONTAINING PROTEIN 158"/>
    <property type="match status" value="1"/>
</dbReference>
<feature type="compositionally biased region" description="Basic and acidic residues" evidence="2">
    <location>
        <begin position="155"/>
        <end position="166"/>
    </location>
</feature>
<feature type="coiled-coil region" evidence="1">
    <location>
        <begin position="306"/>
        <end position="382"/>
    </location>
</feature>
<organism evidence="3">
    <name type="scientific">Magallana gigas</name>
    <name type="common">Pacific oyster</name>
    <name type="synonym">Crassostrea gigas</name>
    <dbReference type="NCBI Taxonomy" id="29159"/>
    <lineage>
        <taxon>Eukaryota</taxon>
        <taxon>Metazoa</taxon>
        <taxon>Spiralia</taxon>
        <taxon>Lophotrochozoa</taxon>
        <taxon>Mollusca</taxon>
        <taxon>Bivalvia</taxon>
        <taxon>Autobranchia</taxon>
        <taxon>Pteriomorphia</taxon>
        <taxon>Ostreida</taxon>
        <taxon>Ostreoidea</taxon>
        <taxon>Ostreidae</taxon>
        <taxon>Magallana</taxon>
    </lineage>
</organism>
<feature type="compositionally biased region" description="Polar residues" evidence="2">
    <location>
        <begin position="1191"/>
        <end position="1202"/>
    </location>
</feature>
<feature type="region of interest" description="Disordered" evidence="2">
    <location>
        <begin position="147"/>
        <end position="166"/>
    </location>
</feature>
<dbReference type="InterPro" id="IPR031809">
    <property type="entry name" value="CCDC158"/>
</dbReference>
<feature type="coiled-coil region" evidence="1">
    <location>
        <begin position="745"/>
        <end position="779"/>
    </location>
</feature>
<dbReference type="EMBL" id="JH815961">
    <property type="protein sequence ID" value="EKC23620.1"/>
    <property type="molecule type" value="Genomic_DNA"/>
</dbReference>
<feature type="compositionally biased region" description="Acidic residues" evidence="2">
    <location>
        <begin position="1333"/>
        <end position="1351"/>
    </location>
</feature>
<feature type="region of interest" description="Disordered" evidence="2">
    <location>
        <begin position="1311"/>
        <end position="1361"/>
    </location>
</feature>
<feature type="region of interest" description="Disordered" evidence="2">
    <location>
        <begin position="1062"/>
        <end position="1227"/>
    </location>
</feature>
<evidence type="ECO:0000313" key="3">
    <source>
        <dbReference type="EMBL" id="EKC23620.1"/>
    </source>
</evidence>
<feature type="compositionally biased region" description="Basic and acidic residues" evidence="2">
    <location>
        <begin position="1094"/>
        <end position="1119"/>
    </location>
</feature>
<feature type="compositionally biased region" description="Polar residues" evidence="2">
    <location>
        <begin position="1080"/>
        <end position="1093"/>
    </location>
</feature>
<feature type="coiled-coil region" evidence="1">
    <location>
        <begin position="812"/>
        <end position="979"/>
    </location>
</feature>
<feature type="compositionally biased region" description="Polar residues" evidence="2">
    <location>
        <begin position="1145"/>
        <end position="1163"/>
    </location>
</feature>
<keyword evidence="1" id="KW-0175">Coiled coil</keyword>
<dbReference type="Pfam" id="PF15921">
    <property type="entry name" value="CCDC158"/>
    <property type="match status" value="2"/>
</dbReference>
<dbReference type="HOGENOM" id="CLU_229971_0_0_1"/>
<reference evidence="3" key="1">
    <citation type="journal article" date="2012" name="Nature">
        <title>The oyster genome reveals stress adaptation and complexity of shell formation.</title>
        <authorList>
            <person name="Zhang G."/>
            <person name="Fang X."/>
            <person name="Guo X."/>
            <person name="Li L."/>
            <person name="Luo R."/>
            <person name="Xu F."/>
            <person name="Yang P."/>
            <person name="Zhang L."/>
            <person name="Wang X."/>
            <person name="Qi H."/>
            <person name="Xiong Z."/>
            <person name="Que H."/>
            <person name="Xie Y."/>
            <person name="Holland P.W."/>
            <person name="Paps J."/>
            <person name="Zhu Y."/>
            <person name="Wu F."/>
            <person name="Chen Y."/>
            <person name="Wang J."/>
            <person name="Peng C."/>
            <person name="Meng J."/>
            <person name="Yang L."/>
            <person name="Liu J."/>
            <person name="Wen B."/>
            <person name="Zhang N."/>
            <person name="Huang Z."/>
            <person name="Zhu Q."/>
            <person name="Feng Y."/>
            <person name="Mount A."/>
            <person name="Hedgecock D."/>
            <person name="Xu Z."/>
            <person name="Liu Y."/>
            <person name="Domazet-Loso T."/>
            <person name="Du Y."/>
            <person name="Sun X."/>
            <person name="Zhang S."/>
            <person name="Liu B."/>
            <person name="Cheng P."/>
            <person name="Jiang X."/>
            <person name="Li J."/>
            <person name="Fan D."/>
            <person name="Wang W."/>
            <person name="Fu W."/>
            <person name="Wang T."/>
            <person name="Wang B."/>
            <person name="Zhang J."/>
            <person name="Peng Z."/>
            <person name="Li Y."/>
            <person name="Li N."/>
            <person name="Wang J."/>
            <person name="Chen M."/>
            <person name="He Y."/>
            <person name="Tan F."/>
            <person name="Song X."/>
            <person name="Zheng Q."/>
            <person name="Huang R."/>
            <person name="Yang H."/>
            <person name="Du X."/>
            <person name="Chen L."/>
            <person name="Yang M."/>
            <person name="Gaffney P.M."/>
            <person name="Wang S."/>
            <person name="Luo L."/>
            <person name="She Z."/>
            <person name="Ming Y."/>
            <person name="Huang W."/>
            <person name="Zhang S."/>
            <person name="Huang B."/>
            <person name="Zhang Y."/>
            <person name="Qu T."/>
            <person name="Ni P."/>
            <person name="Miao G."/>
            <person name="Wang J."/>
            <person name="Wang Q."/>
            <person name="Steinberg C.E."/>
            <person name="Wang H."/>
            <person name="Li N."/>
            <person name="Qian L."/>
            <person name="Zhang G."/>
            <person name="Li Y."/>
            <person name="Yang H."/>
            <person name="Liu X."/>
            <person name="Wang J."/>
            <person name="Yin Y."/>
            <person name="Wang J."/>
        </authorList>
    </citation>
    <scope>NUCLEOTIDE SEQUENCE [LARGE SCALE GENOMIC DNA]</scope>
    <source>
        <strain evidence="3">05x7-T-G4-1.051#20</strain>
    </source>
</reference>
<feature type="compositionally biased region" description="Basic and acidic residues" evidence="2">
    <location>
        <begin position="1021"/>
        <end position="1036"/>
    </location>
</feature>
<feature type="compositionally biased region" description="Low complexity" evidence="2">
    <location>
        <begin position="114"/>
        <end position="127"/>
    </location>
</feature>
<feature type="coiled-coil region" evidence="1">
    <location>
        <begin position="668"/>
        <end position="702"/>
    </location>
</feature>
<feature type="compositionally biased region" description="Basic and acidic residues" evidence="2">
    <location>
        <begin position="1062"/>
        <end position="1072"/>
    </location>
</feature>
<accession>K1Q471</accession>
<feature type="region of interest" description="Disordered" evidence="2">
    <location>
        <begin position="1007"/>
        <end position="1036"/>
    </location>
</feature>
<feature type="compositionally biased region" description="Polar residues" evidence="2">
    <location>
        <begin position="1007"/>
        <end position="1020"/>
    </location>
</feature>
<dbReference type="InParanoid" id="K1Q471"/>
<feature type="coiled-coil region" evidence="1">
    <location>
        <begin position="76"/>
        <end position="103"/>
    </location>
</feature>
<protein>
    <submittedName>
        <fullName evidence="3">Uncharacterized protein</fullName>
    </submittedName>
</protein>
<dbReference type="PANTHER" id="PTHR47615">
    <property type="entry name" value="COILED-COIL DOMAIN-CONTAINING PROTEIN 158"/>
    <property type="match status" value="1"/>
</dbReference>
<evidence type="ECO:0000256" key="2">
    <source>
        <dbReference type="SAM" id="MobiDB-lite"/>
    </source>
</evidence>
<feature type="region of interest" description="Disordered" evidence="2">
    <location>
        <begin position="42"/>
        <end position="65"/>
    </location>
</feature>
<feature type="compositionally biased region" description="Polar residues" evidence="2">
    <location>
        <begin position="1377"/>
        <end position="1389"/>
    </location>
</feature>
<feature type="coiled-coil region" evidence="1">
    <location>
        <begin position="410"/>
        <end position="483"/>
    </location>
</feature>
<name>K1Q471_MAGGI</name>
<sequence>MIFIDATQHSAVTNISESRLTGSDLQMTLLNMSHAKRSVSSFNGLETSSDPGQYTPVSRPVITPTSPATLSALMDISNEQKTISDLRTQLDAQRKETERLQQQLVGDFSSAQRSSGSMHSGLPSSPSKTGFSTLPSTELFSARRAHYDYSGPPSHLEKSLKDSQEQVADLRRRLQEANELSEQQKRQFRSNIEELKSKLQETEINRDAVLDLRQKESSNQEMMLNKFQMSIQQLQEKVRGQEEALQEANRRLESTNREKYLIDTALNQIRLLLVDVERKRGKPYFESDPVSKQVPGMLVHTFERFVQEMNSDSDQKKSRISELENEVKSLKQNISQDKESLIKEQQEKGQQDQQLKLRDATIVELESKIRHLKEEHQEDRIKWQEKNALVRCKTELDLEKQKTVHVWEKETAMQSRQKELETKLEEKQKDTERLEKMLELIKNECNAQVSEKDQQLKLRDAMIVELESKIRHLKEEHQEDRIKWQGEGSQILSKRIGSVLSQNALVRCKTELDLEKQKTVHVWEKETAMQSRQKELETKLEEKQKDTERLEKMLELIKNECNAQVSEKISTAERMERERHLDQISSLTSQLSSLTEKSNRVSLELDLARSEANNLKQQLRDTADKLDSTRIQFEAVEAEKKHVANMLSDKKADMERVTQERDYYNGLLEQRNQEIANLKGQKEKLTIQLEEKEKNLKVLGDQSSKIVDLVDNNTRSNEILREEKDRLMTMLNERTVALEELKTSRETMSKKMKIREKRIKELEGEKQKYEEEAALRQEEMMIVHQEKESLFSELKESRYEVSLLTEQKDAVKRELEKEIDSQAKEISKLQAKVKAADQEVRLAQRTLRTRDSADHQAVKVADKMQKEVTLKRNEIDSLKTKMRWYEDKLDSLSRERNSLEHDKDRLKTSLNKSLTHSQQLSAELELSQNKVMDLKSQISRLETALEKSTTKNAMCQAELEQYQQDVARLKLRHQLDLQEAIQRSLPNKAQEYESPALFSAAFPGQHHMTSALGSRPASGSSERRFPSKDFSTESLPTRDTDEYKYVGSELKHLVDQMKTLMSERKQKQAEKASHHRRARSNQNGYNSSESLSDTEYHSDVELERSYLRSRSREKSDNKEYSGYSSLRENRSRSLSPHHAHRRSFSNDTSNLLRSGNDCYSTRNGRSEEIHPSGTRDSYSTEPTDVSKEDTQNSLSLQDSTDPSLGAGHNQEEGTGRGIPLPPPTEANNTEALCRRLEQKIESLTKMGGSLQKENKEMADLMKVQGKKIKKVKESSKKVKKIMEEDDDSLQNLVAYSKNRPRYIRTVSWEFKSERKQPKSKKRHQSMPEGGAGCEEEVKDSPSPEEEEEWDSESSYYSTAEEDITETLEEDIEGVSLQDDSPNVSPTYHAQTRYRAPSKKQKRKRRCRTTYCDQTLPFMTGGFDIEDDIQQVVAEIQGKQFSVLREVPSLAMMCIKLLRGIRFPADSMPHLIKSHIYGANADLKFKKFQYGWLFNLLAFVNKEKIGLEIGKKIYRLPMCSVWYPLPYLHKSSRQFTDHYNKNKITACLMYTSGHTVEGIDHYILNLFRIIWILSGRHKAVYLNEAGRMHAISGETITAAKFYRLAAEAALSKGKNQQYTSEIEGQAMMLLASLNDQGIMAHKARSSWGGWKAVFSSNTLESEGAALHAVENWLCFHAGSWQGDCWEESVSRIFPLCAKHSMLLYHLSLVHALRGDAQNSLRSYNDFRSKEFGSNLPGEEIVNRRSQNPWLPLVQAIEQQGQITCIPILWRTLLRPLCLQTKPRVTEEADLISEQLNLRLTAQGLLTGDMQLLLPPSGGIYLDPYTGKLTYNDNRTEPWRAMTKDSWKLLLPTPLEVYHDEDGVRVELLMTSQDTLLMNKVCGFPYPVMSPLQDICTLVWYGPSGKTVKTSLLPKFNDLIYKAIKDDVSYWNRYDERNKNKKRRRRPLYGQKQSYTLCAKPFMFGKAVAMIFDQSLPNYHSKLLVIANCSTAESFQKMKVYYIENWSLDLAHFKTPIRTSQFHHGYRIKDAEIIHFTFLKPEPNIKVFDQDGSIVDTIPIKHNDDDSDDGVHLKEAVQGQIYPLIVRDELIAITQTGRLWCRRNGDNFIHIDVKEAVSVAAFGDVLIVLMENKTQFLSAHQLQILDIRVTDSCQRSLNLKIGESMKTIEQGFKTVQVLATQTISRPTGPRLMCIAALDRTIVCLEAPTELSKCTEVTVTLTLSLAGYPVEAYIINQRGKCIAGFLLTFTQHSTLSEAYIEHLCHYKFDGQLQGVIPCLGPGPRSFHHAYLPGDSNEGGAGLYLYMRDGHNGIVGIKIEDHPH</sequence>
<evidence type="ECO:0000256" key="1">
    <source>
        <dbReference type="SAM" id="Coils"/>
    </source>
</evidence>
<proteinExistence type="predicted"/>